<keyword evidence="1" id="KW-0812">Transmembrane</keyword>
<protein>
    <submittedName>
        <fullName evidence="2">Uncharacterized protein</fullName>
    </submittedName>
</protein>
<keyword evidence="1" id="KW-1133">Transmembrane helix</keyword>
<name>A0A923SK11_9BACT</name>
<proteinExistence type="predicted"/>
<dbReference type="RefSeq" id="WP_187068419.1">
    <property type="nucleotide sequence ID" value="NZ_JACRVF010000005.1"/>
</dbReference>
<dbReference type="EMBL" id="JACRVF010000005">
    <property type="protein sequence ID" value="MBC5994388.1"/>
    <property type="molecule type" value="Genomic_DNA"/>
</dbReference>
<reference evidence="2" key="1">
    <citation type="submission" date="2020-08" db="EMBL/GenBank/DDBJ databases">
        <title>Pontibacter sp. SD6 16S ribosomal RNA gene Genome sequencing and assembly.</title>
        <authorList>
            <person name="Kang M."/>
        </authorList>
    </citation>
    <scope>NUCLEOTIDE SEQUENCE</scope>
    <source>
        <strain evidence="2">SD6</strain>
    </source>
</reference>
<gene>
    <name evidence="2" type="ORF">H8S84_16185</name>
</gene>
<feature type="transmembrane region" description="Helical" evidence="1">
    <location>
        <begin position="59"/>
        <end position="80"/>
    </location>
</feature>
<dbReference type="AlphaFoldDB" id="A0A923SK11"/>
<keyword evidence="3" id="KW-1185">Reference proteome</keyword>
<dbReference type="Proteomes" id="UP000603640">
    <property type="component" value="Unassembled WGS sequence"/>
</dbReference>
<evidence type="ECO:0000256" key="1">
    <source>
        <dbReference type="SAM" id="Phobius"/>
    </source>
</evidence>
<accession>A0A923SK11</accession>
<sequence>MQNIFSLPLFNKPGLPIVIATIAFAAAIQVLFDFLWFGRQLPAQTWGMKANKGFQLIEAKAVLFLLLLPSISISLLVLAFSRFGYCLHSAYNSKTPISNG</sequence>
<evidence type="ECO:0000313" key="2">
    <source>
        <dbReference type="EMBL" id="MBC5994388.1"/>
    </source>
</evidence>
<keyword evidence="1" id="KW-0472">Membrane</keyword>
<comment type="caution">
    <text evidence="2">The sequence shown here is derived from an EMBL/GenBank/DDBJ whole genome shotgun (WGS) entry which is preliminary data.</text>
</comment>
<feature type="transmembrane region" description="Helical" evidence="1">
    <location>
        <begin position="15"/>
        <end position="38"/>
    </location>
</feature>
<organism evidence="2 3">
    <name type="scientific">Pontibacter cellulosilyticus</name>
    <dbReference type="NCBI Taxonomy" id="1720253"/>
    <lineage>
        <taxon>Bacteria</taxon>
        <taxon>Pseudomonadati</taxon>
        <taxon>Bacteroidota</taxon>
        <taxon>Cytophagia</taxon>
        <taxon>Cytophagales</taxon>
        <taxon>Hymenobacteraceae</taxon>
        <taxon>Pontibacter</taxon>
    </lineage>
</organism>
<evidence type="ECO:0000313" key="3">
    <source>
        <dbReference type="Proteomes" id="UP000603640"/>
    </source>
</evidence>